<dbReference type="InterPro" id="IPR002934">
    <property type="entry name" value="Polymerase_NTP_transf_dom"/>
</dbReference>
<dbReference type="Proteomes" id="UP000766336">
    <property type="component" value="Unassembled WGS sequence"/>
</dbReference>
<dbReference type="Pfam" id="PF01909">
    <property type="entry name" value="NTP_transf_2"/>
    <property type="match status" value="1"/>
</dbReference>
<dbReference type="EMBL" id="JAHCDA010000001">
    <property type="protein sequence ID" value="MBS7809772.1"/>
    <property type="molecule type" value="Genomic_DNA"/>
</dbReference>
<reference evidence="2 3" key="1">
    <citation type="submission" date="2021-05" db="EMBL/GenBank/DDBJ databases">
        <title>Roseococcus sp. XZZS9, whole genome shotgun sequencing project.</title>
        <authorList>
            <person name="Zhao G."/>
            <person name="Shen L."/>
        </authorList>
    </citation>
    <scope>NUCLEOTIDE SEQUENCE [LARGE SCALE GENOMIC DNA]</scope>
    <source>
        <strain evidence="2 3">XZZS9</strain>
    </source>
</reference>
<evidence type="ECO:0000313" key="3">
    <source>
        <dbReference type="Proteomes" id="UP000766336"/>
    </source>
</evidence>
<evidence type="ECO:0000259" key="1">
    <source>
        <dbReference type="Pfam" id="PF01909"/>
    </source>
</evidence>
<sequence>MAVDADGFIPTLPDIAFQSEFRPLLNEARLRLAAEAGPLLHSLYVYGSVAEGRAVPYRSDLDLSLVVIRALSEAEAAKLDEIRAWLERAHPVATKVDFDIGTLDEVRSAEGKFSWGYWLKHHCQCLHGDDLRPEFSPFRPSREIAWAVNGNYRTVLSDYDARIRLAPTEEEAQRLQREAARKVIRSTNILRRDTDTDWPMTLEEHVARLTRRHPLMAAEAQFFLAQASLPAGPPSVFLTHLRRFVQWMSSESDPPA</sequence>
<evidence type="ECO:0000313" key="2">
    <source>
        <dbReference type="EMBL" id="MBS7809772.1"/>
    </source>
</evidence>
<dbReference type="CDD" id="cd05403">
    <property type="entry name" value="NT_KNTase_like"/>
    <property type="match status" value="1"/>
</dbReference>
<gene>
    <name evidence="2" type="ORF">KHU32_02410</name>
</gene>
<dbReference type="SUPFAM" id="SSF81301">
    <property type="entry name" value="Nucleotidyltransferase"/>
    <property type="match status" value="1"/>
</dbReference>
<proteinExistence type="predicted"/>
<name>A0ABS5Q7X3_9PROT</name>
<feature type="domain" description="Polymerase nucleotidyl transferase" evidence="1">
    <location>
        <begin position="41"/>
        <end position="94"/>
    </location>
</feature>
<comment type="caution">
    <text evidence="2">The sequence shown here is derived from an EMBL/GenBank/DDBJ whole genome shotgun (WGS) entry which is preliminary data.</text>
</comment>
<dbReference type="InterPro" id="IPR043519">
    <property type="entry name" value="NT_sf"/>
</dbReference>
<organism evidence="2 3">
    <name type="scientific">Roseococcus pinisoli</name>
    <dbReference type="NCBI Taxonomy" id="2835040"/>
    <lineage>
        <taxon>Bacteria</taxon>
        <taxon>Pseudomonadati</taxon>
        <taxon>Pseudomonadota</taxon>
        <taxon>Alphaproteobacteria</taxon>
        <taxon>Acetobacterales</taxon>
        <taxon>Roseomonadaceae</taxon>
        <taxon>Roseococcus</taxon>
    </lineage>
</organism>
<accession>A0ABS5Q7X3</accession>
<dbReference type="RefSeq" id="WP_213668439.1">
    <property type="nucleotide sequence ID" value="NZ_JAHCDA010000001.1"/>
</dbReference>
<dbReference type="Gene3D" id="3.30.460.10">
    <property type="entry name" value="Beta Polymerase, domain 2"/>
    <property type="match status" value="1"/>
</dbReference>
<protein>
    <submittedName>
        <fullName evidence="2">Nucleotidyltransferase domain-containing protein</fullName>
    </submittedName>
</protein>
<keyword evidence="3" id="KW-1185">Reference proteome</keyword>